<protein>
    <submittedName>
        <fullName evidence="2">Uncharacterized protein</fullName>
    </submittedName>
</protein>
<feature type="non-terminal residue" evidence="2">
    <location>
        <position position="99"/>
    </location>
</feature>
<name>X1K163_9ZZZZ</name>
<keyword evidence="1" id="KW-1133">Transmembrane helix</keyword>
<dbReference type="EMBL" id="BARU01047558">
    <property type="protein sequence ID" value="GAI00253.1"/>
    <property type="molecule type" value="Genomic_DNA"/>
</dbReference>
<gene>
    <name evidence="2" type="ORF">S03H2_71201</name>
</gene>
<keyword evidence="1" id="KW-0472">Membrane</keyword>
<keyword evidence="1" id="KW-0812">Transmembrane</keyword>
<evidence type="ECO:0000256" key="1">
    <source>
        <dbReference type="SAM" id="Phobius"/>
    </source>
</evidence>
<evidence type="ECO:0000313" key="2">
    <source>
        <dbReference type="EMBL" id="GAI00253.1"/>
    </source>
</evidence>
<organism evidence="2">
    <name type="scientific">marine sediment metagenome</name>
    <dbReference type="NCBI Taxonomy" id="412755"/>
    <lineage>
        <taxon>unclassified sequences</taxon>
        <taxon>metagenomes</taxon>
        <taxon>ecological metagenomes</taxon>
    </lineage>
</organism>
<accession>X1K163</accession>
<feature type="transmembrane region" description="Helical" evidence="1">
    <location>
        <begin position="45"/>
        <end position="62"/>
    </location>
</feature>
<reference evidence="2" key="1">
    <citation type="journal article" date="2014" name="Front. Microbiol.">
        <title>High frequency of phylogenetically diverse reductive dehalogenase-homologous genes in deep subseafloor sedimentary metagenomes.</title>
        <authorList>
            <person name="Kawai M."/>
            <person name="Futagami T."/>
            <person name="Toyoda A."/>
            <person name="Takaki Y."/>
            <person name="Nishi S."/>
            <person name="Hori S."/>
            <person name="Arai W."/>
            <person name="Tsubouchi T."/>
            <person name="Morono Y."/>
            <person name="Uchiyama I."/>
            <person name="Ito T."/>
            <person name="Fujiyama A."/>
            <person name="Inagaki F."/>
            <person name="Takami H."/>
        </authorList>
    </citation>
    <scope>NUCLEOTIDE SEQUENCE</scope>
    <source>
        <strain evidence="2">Expedition CK06-06</strain>
    </source>
</reference>
<feature type="transmembrane region" description="Helical" evidence="1">
    <location>
        <begin position="21"/>
        <end position="39"/>
    </location>
</feature>
<proteinExistence type="predicted"/>
<comment type="caution">
    <text evidence="2">The sequence shown here is derived from an EMBL/GenBank/DDBJ whole genome shotgun (WGS) entry which is preliminary data.</text>
</comment>
<sequence>MMTGSYLKKIGEERRSKIIEILGTLINILSPVLGIFWYIFEEENYVIAAIGISVLVYLYYGLKNSSFSLSDLLEKYGKRRLNKLPQLIQYIILIVLIAF</sequence>
<dbReference type="AlphaFoldDB" id="X1K163"/>